<evidence type="ECO:0000256" key="1">
    <source>
        <dbReference type="ARBA" id="ARBA00000316"/>
    </source>
</evidence>
<dbReference type="Gene3D" id="2.40.37.10">
    <property type="entry name" value="Lyase, Ornithine Decarboxylase, Chain A, domain 1"/>
    <property type="match status" value="1"/>
</dbReference>
<comment type="function">
    <text evidence="7">Catalyzes the interconversion of L-alanine and D-alanine. May also act on other amino acids.</text>
</comment>
<evidence type="ECO:0000259" key="11">
    <source>
        <dbReference type="SMART" id="SM01005"/>
    </source>
</evidence>
<evidence type="ECO:0000313" key="13">
    <source>
        <dbReference type="Proteomes" id="UP000316256"/>
    </source>
</evidence>
<dbReference type="CDD" id="cd00430">
    <property type="entry name" value="PLPDE_III_AR"/>
    <property type="match status" value="1"/>
</dbReference>
<evidence type="ECO:0000256" key="4">
    <source>
        <dbReference type="ARBA" id="ARBA00022898"/>
    </source>
</evidence>
<feature type="region of interest" description="Disordered" evidence="10">
    <location>
        <begin position="1"/>
        <end position="41"/>
    </location>
</feature>
<dbReference type="InterPro" id="IPR000821">
    <property type="entry name" value="Ala_racemase"/>
</dbReference>
<keyword evidence="4 7" id="KW-0663">Pyridoxal phosphate</keyword>
<evidence type="ECO:0000313" key="12">
    <source>
        <dbReference type="EMBL" id="TQF65903.1"/>
    </source>
</evidence>
<keyword evidence="13" id="KW-1185">Reference proteome</keyword>
<evidence type="ECO:0000256" key="8">
    <source>
        <dbReference type="PIRSR" id="PIRSR600821-50"/>
    </source>
</evidence>
<feature type="binding site" evidence="7 9">
    <location>
        <position position="351"/>
    </location>
    <ligand>
        <name>substrate</name>
    </ligand>
</feature>
<dbReference type="EMBL" id="VIGH01000009">
    <property type="protein sequence ID" value="TQF65903.1"/>
    <property type="molecule type" value="Genomic_DNA"/>
</dbReference>
<comment type="similarity">
    <text evidence="7">Belongs to the alanine racemase family.</text>
</comment>
<evidence type="ECO:0000256" key="9">
    <source>
        <dbReference type="PIRSR" id="PIRSR600821-52"/>
    </source>
</evidence>
<dbReference type="InterPro" id="IPR001608">
    <property type="entry name" value="Ala_racemase_N"/>
</dbReference>
<dbReference type="AlphaFoldDB" id="A0A541B0Q5"/>
<dbReference type="InterPro" id="IPR011079">
    <property type="entry name" value="Ala_racemase_C"/>
</dbReference>
<dbReference type="GO" id="GO:0030632">
    <property type="term" value="P:D-alanine biosynthetic process"/>
    <property type="evidence" value="ECO:0007669"/>
    <property type="project" value="UniProtKB-UniRule"/>
</dbReference>
<dbReference type="InterPro" id="IPR009006">
    <property type="entry name" value="Ala_racemase/Decarboxylase_C"/>
</dbReference>
<dbReference type="SMART" id="SM01005">
    <property type="entry name" value="Ala_racemase_C"/>
    <property type="match status" value="1"/>
</dbReference>
<evidence type="ECO:0000256" key="10">
    <source>
        <dbReference type="SAM" id="MobiDB-lite"/>
    </source>
</evidence>
<evidence type="ECO:0000256" key="7">
    <source>
        <dbReference type="HAMAP-Rule" id="MF_01201"/>
    </source>
</evidence>
<keyword evidence="5 7" id="KW-0413">Isomerase</keyword>
<evidence type="ECO:0000256" key="3">
    <source>
        <dbReference type="ARBA" id="ARBA00013089"/>
    </source>
</evidence>
<dbReference type="GO" id="GO:0009252">
    <property type="term" value="P:peptidoglycan biosynthetic process"/>
    <property type="evidence" value="ECO:0007669"/>
    <property type="project" value="TreeGrafter"/>
</dbReference>
<dbReference type="PANTHER" id="PTHR30511">
    <property type="entry name" value="ALANINE RACEMASE"/>
    <property type="match status" value="1"/>
</dbReference>
<dbReference type="Proteomes" id="UP000316256">
    <property type="component" value="Unassembled WGS sequence"/>
</dbReference>
<dbReference type="GO" id="GO:0005829">
    <property type="term" value="C:cytosol"/>
    <property type="evidence" value="ECO:0007669"/>
    <property type="project" value="TreeGrafter"/>
</dbReference>
<protein>
    <recommendedName>
        <fullName evidence="6 7">Alanine racemase</fullName>
        <ecNumber evidence="3 7">5.1.1.1</ecNumber>
    </recommendedName>
</protein>
<dbReference type="PANTHER" id="PTHR30511:SF0">
    <property type="entry name" value="ALANINE RACEMASE, CATABOLIC-RELATED"/>
    <property type="match status" value="1"/>
</dbReference>
<feature type="active site" description="Proton acceptor; specific for D-alanine" evidence="7">
    <location>
        <position position="74"/>
    </location>
</feature>
<name>A0A541B0Q5_9NOCA</name>
<dbReference type="GO" id="GO:0030170">
    <property type="term" value="F:pyridoxal phosphate binding"/>
    <property type="evidence" value="ECO:0007669"/>
    <property type="project" value="UniProtKB-UniRule"/>
</dbReference>
<dbReference type="Pfam" id="PF01168">
    <property type="entry name" value="Ala_racemase_N"/>
    <property type="match status" value="1"/>
</dbReference>
<reference evidence="12 13" key="1">
    <citation type="submission" date="2019-06" db="EMBL/GenBank/DDBJ databases">
        <title>Rhodococcus spaelei sp. nov., isolated from a cave.</title>
        <authorList>
            <person name="Lee S.D."/>
        </authorList>
    </citation>
    <scope>NUCLEOTIDE SEQUENCE [LARGE SCALE GENOMIC DNA]</scope>
    <source>
        <strain evidence="12 13">C9-5</strain>
    </source>
</reference>
<dbReference type="FunFam" id="3.20.20.10:FF:000002">
    <property type="entry name" value="Alanine racemase"/>
    <property type="match status" value="1"/>
</dbReference>
<dbReference type="Pfam" id="PF00842">
    <property type="entry name" value="Ala_racemase_C"/>
    <property type="match status" value="1"/>
</dbReference>
<dbReference type="SUPFAM" id="SSF50621">
    <property type="entry name" value="Alanine racemase C-terminal domain-like"/>
    <property type="match status" value="1"/>
</dbReference>
<feature type="modified residue" description="N6-(pyridoxal phosphate)lysine" evidence="7 8">
    <location>
        <position position="74"/>
    </location>
</feature>
<dbReference type="InterPro" id="IPR029066">
    <property type="entry name" value="PLP-binding_barrel"/>
</dbReference>
<dbReference type="OrthoDB" id="9813814at2"/>
<feature type="active site" description="Proton acceptor; specific for L-alanine" evidence="7">
    <location>
        <position position="303"/>
    </location>
</feature>
<feature type="domain" description="Alanine racemase C-terminal" evidence="11">
    <location>
        <begin position="282"/>
        <end position="411"/>
    </location>
</feature>
<dbReference type="SUPFAM" id="SSF51419">
    <property type="entry name" value="PLP-binding barrel"/>
    <property type="match status" value="1"/>
</dbReference>
<sequence length="418" mass="43512">MTTAPQLDHAASAPRAGADLSVRHGAGGNPRPATDPAPRSAPQAEALIDLDAVADNVRLLCEHAGDAALMAVVKADGYNHGAVQVARTALAAGAAELGVTTVDEALELRAAGIDAPVLSWLHTPDADFARAIAANVELAVSSPRHLRSVVAAACDLGTTATVTMKVDTGLNRNGVSPTELDTLLDDLARAQAEGAIRFRGIFSHLAHADEPHHPVIDTQVEVLRHAVAEAARRGLRAERVHLSNSAATLTRPDLSFDMVRPGIALYGLSPVPDLGQFGLRPAMVLRARVALVKKVAAGGGVSYGHTWIAPQDTTVALLPVGYADGIPRAIGGRFEVQIGSRRYPQIGRVCMDQVVVDLGADPGPVTEGDVAILFGSGDGGEPVAQDWADALDTIHYEVVTGVRGRVVRTYTGGGQVAR</sequence>
<comment type="caution">
    <text evidence="12">The sequence shown here is derived from an EMBL/GenBank/DDBJ whole genome shotgun (WGS) entry which is preliminary data.</text>
</comment>
<evidence type="ECO:0000256" key="2">
    <source>
        <dbReference type="ARBA" id="ARBA00001933"/>
    </source>
</evidence>
<dbReference type="GO" id="GO:0008784">
    <property type="term" value="F:alanine racemase activity"/>
    <property type="evidence" value="ECO:0007669"/>
    <property type="project" value="UniProtKB-UniRule"/>
</dbReference>
<dbReference type="UniPathway" id="UPA00042">
    <property type="reaction ID" value="UER00497"/>
</dbReference>
<proteinExistence type="inferred from homology"/>
<dbReference type="NCBIfam" id="TIGR00492">
    <property type="entry name" value="alr"/>
    <property type="match status" value="1"/>
</dbReference>
<comment type="cofactor">
    <cofactor evidence="2 7 8">
        <name>pyridoxal 5'-phosphate</name>
        <dbReference type="ChEBI" id="CHEBI:597326"/>
    </cofactor>
</comment>
<dbReference type="FunFam" id="2.40.37.10:FF:000015">
    <property type="entry name" value="Alanine racemase"/>
    <property type="match status" value="1"/>
</dbReference>
<accession>A0A541B0Q5</accession>
<evidence type="ECO:0000256" key="5">
    <source>
        <dbReference type="ARBA" id="ARBA00023235"/>
    </source>
</evidence>
<comment type="pathway">
    <text evidence="7">Amino-acid biosynthesis; D-alanine biosynthesis; D-alanine from L-alanine: step 1/1.</text>
</comment>
<comment type="catalytic activity">
    <reaction evidence="1 7">
        <text>L-alanine = D-alanine</text>
        <dbReference type="Rhea" id="RHEA:20249"/>
        <dbReference type="ChEBI" id="CHEBI:57416"/>
        <dbReference type="ChEBI" id="CHEBI:57972"/>
        <dbReference type="EC" id="5.1.1.1"/>
    </reaction>
</comment>
<gene>
    <name evidence="12" type="ORF">FK531_18615</name>
</gene>
<dbReference type="Gene3D" id="3.20.20.10">
    <property type="entry name" value="Alanine racemase"/>
    <property type="match status" value="1"/>
</dbReference>
<dbReference type="HAMAP" id="MF_01201">
    <property type="entry name" value="Ala_racemase"/>
    <property type="match status" value="1"/>
</dbReference>
<organism evidence="12 13">
    <name type="scientific">Rhodococcus spelaei</name>
    <dbReference type="NCBI Taxonomy" id="2546320"/>
    <lineage>
        <taxon>Bacteria</taxon>
        <taxon>Bacillati</taxon>
        <taxon>Actinomycetota</taxon>
        <taxon>Actinomycetes</taxon>
        <taxon>Mycobacteriales</taxon>
        <taxon>Nocardiaceae</taxon>
        <taxon>Rhodococcus</taxon>
    </lineage>
</organism>
<dbReference type="RefSeq" id="WP_142102036.1">
    <property type="nucleotide sequence ID" value="NZ_VIGH01000009.1"/>
</dbReference>
<dbReference type="EC" id="5.1.1.1" evidence="3 7"/>
<evidence type="ECO:0000256" key="6">
    <source>
        <dbReference type="ARBA" id="ARBA00072221"/>
    </source>
</evidence>
<dbReference type="PRINTS" id="PR00992">
    <property type="entry name" value="ALARACEMASE"/>
</dbReference>
<feature type="binding site" evidence="7 9">
    <location>
        <position position="172"/>
    </location>
    <ligand>
        <name>substrate</name>
    </ligand>
</feature>